<keyword evidence="2" id="KW-0964">Secreted</keyword>
<keyword evidence="6" id="KW-0863">Zinc-finger</keyword>
<keyword evidence="1" id="KW-0134">Cell wall</keyword>
<dbReference type="SUPFAM" id="SSF49384">
    <property type="entry name" value="Carbohydrate-binding domain"/>
    <property type="match status" value="1"/>
</dbReference>
<dbReference type="InterPro" id="IPR050331">
    <property type="entry name" value="Zinc_finger"/>
</dbReference>
<dbReference type="InterPro" id="IPR019931">
    <property type="entry name" value="LPXTG_anchor"/>
</dbReference>
<dbReference type="AlphaFoldDB" id="A0A174IKQ5"/>
<dbReference type="OrthoDB" id="2046424at2"/>
<feature type="transmembrane region" description="Helical" evidence="10">
    <location>
        <begin position="435"/>
        <end position="454"/>
    </location>
</feature>
<dbReference type="GO" id="GO:0008270">
    <property type="term" value="F:zinc ion binding"/>
    <property type="evidence" value="ECO:0007669"/>
    <property type="project" value="UniProtKB-KW"/>
</dbReference>
<sequence>MKVKRKWAALLGAVVMAASCAMLSDGNVVKAASKPVVSSSAANATGNIGDTIVVPVSFSSESEDLVAIHGEPSFDTSVLKFAGVDYVGIPAGMPSVAGGNFGFVTTENFSSGTINVKFEVLKCTTDPITVTINNLYYTSSEADGDPTVVSANVTVNHPADQNQVEETKATCVDPGHKKVTCGVCGKVLSDEDTPVLGHDDGKWKVVKEATCKEKGTKELRCTRDNALLKTEDIPLLDHSWDKGKVTKEATCKEKGEKTYTCKVCGDTKTEAIALKEHSWDKGKVTKEATCKEKGEKTYTCSICGDTKKEAIAVKEHSWDKGKVTKEATCKEKGEKVYTCKVCGDTKKEAIAAKEHEWVVSDDTDKDGWKVVTKATTTKEGSKERVCSICGEKETAVIAKLSADPAKPGNTDNKNNTDNKKNTKSSTVKTGDTMNIAYLVVLLAAAGGAAVIAAGRRKKNK</sequence>
<dbReference type="RefSeq" id="WP_025655109.1">
    <property type="nucleotide sequence ID" value="NZ_BAAACT010000154.1"/>
</dbReference>
<evidence type="ECO:0000259" key="12">
    <source>
        <dbReference type="Pfam" id="PF00746"/>
    </source>
</evidence>
<evidence type="ECO:0000256" key="9">
    <source>
        <dbReference type="SAM" id="MobiDB-lite"/>
    </source>
</evidence>
<dbReference type="GeneID" id="93333097"/>
<dbReference type="NCBIfam" id="TIGR01167">
    <property type="entry name" value="LPXTG_anchor"/>
    <property type="match status" value="1"/>
</dbReference>
<keyword evidence="3" id="KW-0479">Metal-binding</keyword>
<keyword evidence="10" id="KW-1133">Transmembrane helix</keyword>
<name>A0A174IKQ5_9FIRM</name>
<dbReference type="InterPro" id="IPR008965">
    <property type="entry name" value="CBM2/CBM3_carb-bd_dom_sf"/>
</dbReference>
<feature type="signal peptide" evidence="11">
    <location>
        <begin position="1"/>
        <end position="23"/>
    </location>
</feature>
<evidence type="ECO:0000256" key="6">
    <source>
        <dbReference type="ARBA" id="ARBA00022771"/>
    </source>
</evidence>
<dbReference type="CDD" id="cd08547">
    <property type="entry name" value="Type_II_cohesin"/>
    <property type="match status" value="1"/>
</dbReference>
<keyword evidence="10" id="KW-0812">Transmembrane</keyword>
<dbReference type="Gene3D" id="3.30.160.60">
    <property type="entry name" value="Classic Zinc Finger"/>
    <property type="match status" value="1"/>
</dbReference>
<evidence type="ECO:0000256" key="1">
    <source>
        <dbReference type="ARBA" id="ARBA00022512"/>
    </source>
</evidence>
<keyword evidence="5" id="KW-0677">Repeat</keyword>
<accession>A0A174IKQ5</accession>
<keyword evidence="10" id="KW-0472">Membrane</keyword>
<organism evidence="13 14">
    <name type="scientific">Faecalicatena contorta</name>
    <dbReference type="NCBI Taxonomy" id="39482"/>
    <lineage>
        <taxon>Bacteria</taxon>
        <taxon>Bacillati</taxon>
        <taxon>Bacillota</taxon>
        <taxon>Clostridia</taxon>
        <taxon>Lachnospirales</taxon>
        <taxon>Lachnospiraceae</taxon>
        <taxon>Faecalicatena</taxon>
    </lineage>
</organism>
<keyword evidence="4 11" id="KW-0732">Signal</keyword>
<dbReference type="GO" id="GO:0010468">
    <property type="term" value="P:regulation of gene expression"/>
    <property type="evidence" value="ECO:0007669"/>
    <property type="project" value="TreeGrafter"/>
</dbReference>
<keyword evidence="8" id="KW-0572">Peptidoglycan-anchor</keyword>
<dbReference type="EMBL" id="CYZU01000040">
    <property type="protein sequence ID" value="CUO87884.1"/>
    <property type="molecule type" value="Genomic_DNA"/>
</dbReference>
<feature type="chain" id="PRO_5038574147" description="Gram-positive cocci surface proteins LPxTG domain-containing protein" evidence="11">
    <location>
        <begin position="24"/>
        <end position="460"/>
    </location>
</feature>
<evidence type="ECO:0000256" key="11">
    <source>
        <dbReference type="SAM" id="SignalP"/>
    </source>
</evidence>
<dbReference type="PANTHER" id="PTHR16515:SF66">
    <property type="entry name" value="C2H2-TYPE DOMAIN-CONTAINING PROTEIN"/>
    <property type="match status" value="1"/>
</dbReference>
<reference evidence="13 14" key="1">
    <citation type="submission" date="2015-09" db="EMBL/GenBank/DDBJ databases">
        <authorList>
            <consortium name="Pathogen Informatics"/>
        </authorList>
    </citation>
    <scope>NUCLEOTIDE SEQUENCE [LARGE SCALE GENOMIC DNA]</scope>
    <source>
        <strain evidence="13 14">2789STDY5834876</strain>
    </source>
</reference>
<proteinExistence type="predicted"/>
<dbReference type="Pfam" id="PF00746">
    <property type="entry name" value="Gram_pos_anchor"/>
    <property type="match status" value="1"/>
</dbReference>
<gene>
    <name evidence="13" type="ORF">ERS852491_03594</name>
</gene>
<dbReference type="PANTHER" id="PTHR16515">
    <property type="entry name" value="PR DOMAIN ZINC FINGER PROTEIN"/>
    <property type="match status" value="1"/>
</dbReference>
<dbReference type="GO" id="GO:0030246">
    <property type="term" value="F:carbohydrate binding"/>
    <property type="evidence" value="ECO:0007669"/>
    <property type="project" value="InterPro"/>
</dbReference>
<dbReference type="Proteomes" id="UP000095544">
    <property type="component" value="Unassembled WGS sequence"/>
</dbReference>
<keyword evidence="7" id="KW-0862">Zinc</keyword>
<evidence type="ECO:0000256" key="8">
    <source>
        <dbReference type="ARBA" id="ARBA00023088"/>
    </source>
</evidence>
<evidence type="ECO:0000256" key="2">
    <source>
        <dbReference type="ARBA" id="ARBA00022525"/>
    </source>
</evidence>
<dbReference type="STRING" id="39482.ERS852491_03594"/>
<evidence type="ECO:0000256" key="7">
    <source>
        <dbReference type="ARBA" id="ARBA00022833"/>
    </source>
</evidence>
<protein>
    <recommendedName>
        <fullName evidence="12">Gram-positive cocci surface proteins LPxTG domain-containing protein</fullName>
    </recommendedName>
</protein>
<evidence type="ECO:0000256" key="4">
    <source>
        <dbReference type="ARBA" id="ARBA00022729"/>
    </source>
</evidence>
<dbReference type="PROSITE" id="PS51257">
    <property type="entry name" value="PROKAR_LIPOPROTEIN"/>
    <property type="match status" value="1"/>
</dbReference>
<feature type="region of interest" description="Disordered" evidence="9">
    <location>
        <begin position="401"/>
        <end position="426"/>
    </location>
</feature>
<evidence type="ECO:0000256" key="3">
    <source>
        <dbReference type="ARBA" id="ARBA00022723"/>
    </source>
</evidence>
<dbReference type="Gene3D" id="2.60.40.680">
    <property type="match status" value="1"/>
</dbReference>
<evidence type="ECO:0000313" key="14">
    <source>
        <dbReference type="Proteomes" id="UP000095544"/>
    </source>
</evidence>
<feature type="domain" description="Gram-positive cocci surface proteins LPxTG" evidence="12">
    <location>
        <begin position="428"/>
        <end position="460"/>
    </location>
</feature>
<evidence type="ECO:0000256" key="10">
    <source>
        <dbReference type="SAM" id="Phobius"/>
    </source>
</evidence>
<evidence type="ECO:0000256" key="5">
    <source>
        <dbReference type="ARBA" id="ARBA00022737"/>
    </source>
</evidence>
<evidence type="ECO:0000313" key="13">
    <source>
        <dbReference type="EMBL" id="CUO87884.1"/>
    </source>
</evidence>